<accession>A0A947GML3</accession>
<dbReference type="AlphaFoldDB" id="A0A947GML3"/>
<evidence type="ECO:0000313" key="1">
    <source>
        <dbReference type="EMBL" id="MBT9317742.1"/>
    </source>
</evidence>
<gene>
    <name evidence="1" type="ORF">IXB50_20175</name>
</gene>
<dbReference type="Proteomes" id="UP000717364">
    <property type="component" value="Unassembled WGS sequence"/>
</dbReference>
<reference evidence="1" key="2">
    <citation type="journal article" date="2021" name="Mar. Drugs">
        <title>Genome Reduction and Secondary Metabolism of the Marine Sponge-Associated Cyanobacterium Leptothoe.</title>
        <authorList>
            <person name="Konstantinou D."/>
            <person name="Popin R.V."/>
            <person name="Fewer D.P."/>
            <person name="Sivonen K."/>
            <person name="Gkelis S."/>
        </authorList>
    </citation>
    <scope>NUCLEOTIDE SEQUENCE</scope>
    <source>
        <strain evidence="1">TAU-MAC 1115</strain>
    </source>
</reference>
<dbReference type="EMBL" id="JADOES010000057">
    <property type="protein sequence ID" value="MBT9317742.1"/>
    <property type="molecule type" value="Genomic_DNA"/>
</dbReference>
<sequence>MPNFRQSKPKAVTAVIYFFIAALLSKSVSMNFEAEQLRINIEQDQSEQLDLEH</sequence>
<organism evidence="1 2">
    <name type="scientific">Leptothoe spongobia TAU-MAC 1115</name>
    <dbReference type="NCBI Taxonomy" id="1967444"/>
    <lineage>
        <taxon>Bacteria</taxon>
        <taxon>Bacillati</taxon>
        <taxon>Cyanobacteriota</taxon>
        <taxon>Cyanophyceae</taxon>
        <taxon>Nodosilineales</taxon>
        <taxon>Cymatolegaceae</taxon>
        <taxon>Leptothoe</taxon>
        <taxon>Leptothoe spongobia</taxon>
    </lineage>
</organism>
<protein>
    <submittedName>
        <fullName evidence="1">Uncharacterized protein</fullName>
    </submittedName>
</protein>
<evidence type="ECO:0000313" key="2">
    <source>
        <dbReference type="Proteomes" id="UP000717364"/>
    </source>
</evidence>
<dbReference type="RefSeq" id="WP_215610805.1">
    <property type="nucleotide sequence ID" value="NZ_JADOES010000057.1"/>
</dbReference>
<keyword evidence="2" id="KW-1185">Reference proteome</keyword>
<reference evidence="1" key="1">
    <citation type="submission" date="2020-11" db="EMBL/GenBank/DDBJ databases">
        <authorList>
            <person name="Konstantinou D."/>
            <person name="Gkelis S."/>
            <person name="Popin R."/>
            <person name="Fewer D."/>
            <person name="Sivonen K."/>
        </authorList>
    </citation>
    <scope>NUCLEOTIDE SEQUENCE</scope>
    <source>
        <strain evidence="1">TAU-MAC 1115</strain>
    </source>
</reference>
<comment type="caution">
    <text evidence="1">The sequence shown here is derived from an EMBL/GenBank/DDBJ whole genome shotgun (WGS) entry which is preliminary data.</text>
</comment>
<name>A0A947GML3_9CYAN</name>
<proteinExistence type="predicted"/>